<name>A0A250KQS2_9GAMM</name>
<reference evidence="1 2" key="1">
    <citation type="submission" date="2016-12" db="EMBL/GenBank/DDBJ databases">
        <title>Genome sequencing of Methylocaldum marinum.</title>
        <authorList>
            <person name="Takeuchi M."/>
            <person name="Kamagata Y."/>
            <person name="Hiraoka S."/>
            <person name="Oshima K."/>
            <person name="Hattori M."/>
            <person name="Iwasaki W."/>
        </authorList>
    </citation>
    <scope>NUCLEOTIDE SEQUENCE [LARGE SCALE GENOMIC DNA]</scope>
    <source>
        <strain evidence="1 2">S8</strain>
    </source>
</reference>
<accession>A0A250KQS2</accession>
<dbReference type="KEGG" id="mmai:sS8_2057"/>
<organism evidence="1 2">
    <name type="scientific">Methylocaldum marinum</name>
    <dbReference type="NCBI Taxonomy" id="1432792"/>
    <lineage>
        <taxon>Bacteria</taxon>
        <taxon>Pseudomonadati</taxon>
        <taxon>Pseudomonadota</taxon>
        <taxon>Gammaproteobacteria</taxon>
        <taxon>Methylococcales</taxon>
        <taxon>Methylococcaceae</taxon>
        <taxon>Methylocaldum</taxon>
    </lineage>
</organism>
<sequence>MRYIYAAHELDCSAKRGGTAINLDEFGGQRLYRLPIEASVGEVQRNPVLKELDPAGVKRA</sequence>
<protein>
    <submittedName>
        <fullName evidence="1">Uncharacterized protein</fullName>
    </submittedName>
</protein>
<keyword evidence="2" id="KW-1185">Reference proteome</keyword>
<evidence type="ECO:0000313" key="2">
    <source>
        <dbReference type="Proteomes" id="UP000266313"/>
    </source>
</evidence>
<gene>
    <name evidence="1" type="ORF">sS8_2057</name>
</gene>
<dbReference type="Proteomes" id="UP000266313">
    <property type="component" value="Chromosome"/>
</dbReference>
<dbReference type="AlphaFoldDB" id="A0A250KQS2"/>
<proteinExistence type="predicted"/>
<evidence type="ECO:0000313" key="1">
    <source>
        <dbReference type="EMBL" id="BBA34010.1"/>
    </source>
</evidence>
<dbReference type="EMBL" id="AP017928">
    <property type="protein sequence ID" value="BBA34010.1"/>
    <property type="molecule type" value="Genomic_DNA"/>
</dbReference>